<dbReference type="InterPro" id="IPR015421">
    <property type="entry name" value="PyrdxlP-dep_Trfase_major"/>
</dbReference>
<dbReference type="EMBL" id="HG966617">
    <property type="protein sequence ID" value="CDO58894.1"/>
    <property type="molecule type" value="Genomic_DNA"/>
</dbReference>
<accession>X5MDY5</accession>
<dbReference type="SUPFAM" id="SSF53383">
    <property type="entry name" value="PLP-dependent transferases"/>
    <property type="match status" value="1"/>
</dbReference>
<dbReference type="EC" id="2.8.1.7" evidence="3"/>
<dbReference type="PANTHER" id="PTHR43586">
    <property type="entry name" value="CYSTEINE DESULFURASE"/>
    <property type="match status" value="1"/>
</dbReference>
<evidence type="ECO:0000313" key="4">
    <source>
        <dbReference type="Proteomes" id="UP000032160"/>
    </source>
</evidence>
<evidence type="ECO:0000259" key="2">
    <source>
        <dbReference type="Pfam" id="PF00266"/>
    </source>
</evidence>
<dbReference type="GO" id="GO:0031071">
    <property type="term" value="F:cysteine desulfurase activity"/>
    <property type="evidence" value="ECO:0007669"/>
    <property type="project" value="UniProtKB-EC"/>
</dbReference>
<dbReference type="PANTHER" id="PTHR43586:SF15">
    <property type="entry name" value="BLR3095 PROTEIN"/>
    <property type="match status" value="1"/>
</dbReference>
<dbReference type="Pfam" id="PF00266">
    <property type="entry name" value="Aminotran_5"/>
    <property type="match status" value="1"/>
</dbReference>
<sequence>MPPMPNSTPHTQIIPSQRHLFDIPEDVAYLNCAYMAPNLKSVTAAGIAGAQIKAAPWTVTAPDFFEPAEHARTLFAQMIGATADDIAIVPSASYGIASAAKNLPLGKGEEIITLAEQFPSNVYAWRDAAHKAGARVVTVKKRQDGWTQPLLDAITAKTAIVTIPHCHWTDGALVDLDAVRARTRDVGAALVIDACQSMGAMPFDVTRYDPDFIAAPCYKWLLGPYAMGFLYVAPRHHQGSPLEQTWTAREKSEDFARLVEYATGFQPGARRYDMGERAQFHLMPMATAALQQILDWGVSNIAATLIEKTRSLTKDAATLGFAAEPESRRAGHYLGLTREDPLPEDLLEKLSRASVFVSVRGAAIRVTPHLYTSDSDMERFLTALEQAL</sequence>
<dbReference type="STRING" id="1458461.BN1012_Phect680"/>
<reference evidence="3 4" key="1">
    <citation type="journal article" date="2014" name="Front. Genet.">
        <title>Genome and metabolic network of "Candidatus Phaeomarinobacter ectocarpi" Ec32, a new candidate genus of Alphaproteobacteria frequently associated with brown algae.</title>
        <authorList>
            <person name="Dittami S.M."/>
            <person name="Barbeyron T."/>
            <person name="Boyen C."/>
            <person name="Cambefort J."/>
            <person name="Collet G."/>
            <person name="Delage L."/>
            <person name="Gobet A."/>
            <person name="Groisillier A."/>
            <person name="Leblanc C."/>
            <person name="Michel G."/>
            <person name="Scornet D."/>
            <person name="Siegel A."/>
            <person name="Tapia J.E."/>
            <person name="Tonon T."/>
        </authorList>
    </citation>
    <scope>NUCLEOTIDE SEQUENCE [LARGE SCALE GENOMIC DNA]</scope>
    <source>
        <strain evidence="3 4">Ec32</strain>
    </source>
</reference>
<keyword evidence="1" id="KW-0663">Pyridoxal phosphate</keyword>
<evidence type="ECO:0000256" key="1">
    <source>
        <dbReference type="ARBA" id="ARBA00022898"/>
    </source>
</evidence>
<dbReference type="KEGG" id="pect:BN1012_Phect680"/>
<dbReference type="Gene3D" id="3.40.640.10">
    <property type="entry name" value="Type I PLP-dependent aspartate aminotransferase-like (Major domain)"/>
    <property type="match status" value="1"/>
</dbReference>
<dbReference type="Gene3D" id="3.90.1150.10">
    <property type="entry name" value="Aspartate Aminotransferase, domain 1"/>
    <property type="match status" value="1"/>
</dbReference>
<dbReference type="HOGENOM" id="CLU_003433_2_1_5"/>
<dbReference type="InterPro" id="IPR015424">
    <property type="entry name" value="PyrdxlP-dep_Trfase"/>
</dbReference>
<dbReference type="Proteomes" id="UP000032160">
    <property type="component" value="Chromosome I"/>
</dbReference>
<proteinExistence type="predicted"/>
<dbReference type="PATRIC" id="fig|1458461.3.peg.680"/>
<name>X5MDY5_9HYPH</name>
<dbReference type="AlphaFoldDB" id="X5MDY5"/>
<dbReference type="InterPro" id="IPR015422">
    <property type="entry name" value="PyrdxlP-dep_Trfase_small"/>
</dbReference>
<organism evidence="3 4">
    <name type="scientific">Candidatus Phaeomarinibacter ectocarpi</name>
    <dbReference type="NCBI Taxonomy" id="1458461"/>
    <lineage>
        <taxon>Bacteria</taxon>
        <taxon>Pseudomonadati</taxon>
        <taxon>Pseudomonadota</taxon>
        <taxon>Alphaproteobacteria</taxon>
        <taxon>Hyphomicrobiales</taxon>
        <taxon>Parvibaculaceae</taxon>
        <taxon>Candidatus Phaeomarinibacter</taxon>
    </lineage>
</organism>
<gene>
    <name evidence="3" type="ORF">BN1012_Phect680</name>
</gene>
<protein>
    <submittedName>
        <fullName evidence="3">Cysteine desulfurase</fullName>
        <ecNumber evidence="3">2.8.1.7</ecNumber>
    </submittedName>
</protein>
<keyword evidence="3" id="KW-0808">Transferase</keyword>
<keyword evidence="4" id="KW-1185">Reference proteome</keyword>
<evidence type="ECO:0000313" key="3">
    <source>
        <dbReference type="EMBL" id="CDO58894.1"/>
    </source>
</evidence>
<feature type="domain" description="Aminotransferase class V" evidence="2">
    <location>
        <begin position="66"/>
        <end position="320"/>
    </location>
</feature>
<dbReference type="InterPro" id="IPR000192">
    <property type="entry name" value="Aminotrans_V_dom"/>
</dbReference>